<feature type="transmembrane region" description="Helical" evidence="4">
    <location>
        <begin position="493"/>
        <end position="511"/>
    </location>
</feature>
<keyword evidence="1" id="KW-0677">Repeat</keyword>
<reference evidence="5" key="1">
    <citation type="submission" date="2023-08" db="EMBL/GenBank/DDBJ databases">
        <authorList>
            <person name="Audoor S."/>
            <person name="Bilcke G."/>
        </authorList>
    </citation>
    <scope>NUCLEOTIDE SEQUENCE</scope>
</reference>
<keyword evidence="4" id="KW-0472">Membrane</keyword>
<evidence type="ECO:0000313" key="5">
    <source>
        <dbReference type="EMBL" id="CAJ1962139.1"/>
    </source>
</evidence>
<evidence type="ECO:0000256" key="2">
    <source>
        <dbReference type="ARBA" id="ARBA00023043"/>
    </source>
</evidence>
<dbReference type="Pfam" id="PF12796">
    <property type="entry name" value="Ank_2"/>
    <property type="match status" value="1"/>
</dbReference>
<evidence type="ECO:0000256" key="3">
    <source>
        <dbReference type="SAM" id="MobiDB-lite"/>
    </source>
</evidence>
<feature type="transmembrane region" description="Helical" evidence="4">
    <location>
        <begin position="623"/>
        <end position="645"/>
    </location>
</feature>
<feature type="transmembrane region" description="Helical" evidence="4">
    <location>
        <begin position="423"/>
        <end position="444"/>
    </location>
</feature>
<evidence type="ECO:0000313" key="6">
    <source>
        <dbReference type="Proteomes" id="UP001295423"/>
    </source>
</evidence>
<sequence>MANQKEATNGLMTPANKQSGPEDLFQILNDADIAPDKVDQMSKEELKSRRENIIDPVWDKVQQWLGANKGQDKRATAAYFRRDNGVTSLHLMCKLGKPRADLISEIIEAAPEVARLADATFGWLPLHYACRNGVSSAVLEILIKAYPEGKLAQDTRGCTPLHLHFYRKNDNPDDMAKSVGLLCDTGAAEISDEDCMLPIHLACGNETNANVVEVLADAFPESLTAKDNNGRTPMHHAMENCLRDTAPDVLKFLLDAPAARETINLEDEGGNLPLHWMATSLRSPGIDFKLDDHKDKLENARECLNVVLKAKPRPKPTAEFINALDRLPSFLQQQVFSYVQPLIDKDIKKTNHAFIYKGLIGVKGIAAPLLSHLLEIGDAKERNKEFDRWHRNSPGTFGNLAVENLNKPAMIQWLNRKSCNRKVIFFLMIELYLQVAWMILFVRASKSKLIEPAEPIDALLVGLSVVAVAFLGLQFRQFWKKPIQYFQNMWNSMELVTVGLVIASVIELWNIQDVSIVDEDHRIRDLLIATGCFIFLSFISYLKKTFYPFAMLVGGVIRIFWNLIPFLVVTSITLFAFAYMYFVQNQGLEGYETLGRSFLTVFDSFVSGRNEAADAVDANVLDVVFGIVIVVVLLNVVIAIVGKVWDEATTKAARVFWQYRFGFFEDVGLDEDEGEVGIFKYLDELELDFDKPVMESLLEGFSVPEERDYKDAVGVMLVNLFTSTLIVLGFCTAGLLFPMFIRQMLFCSRSITKETLEYKLKQMEGRMQEDFRAQTTQMEEHFLAHTEEMGKRFVAEIKQMEEKNHQELRQLLQRLGPPKDDGNEPQTPTKTDSENIDDDGEVQAA</sequence>
<dbReference type="InterPro" id="IPR036770">
    <property type="entry name" value="Ankyrin_rpt-contain_sf"/>
</dbReference>
<dbReference type="InterPro" id="IPR052420">
    <property type="entry name" value="Espin/Espin-like"/>
</dbReference>
<dbReference type="Gene3D" id="1.25.40.20">
    <property type="entry name" value="Ankyrin repeat-containing domain"/>
    <property type="match status" value="1"/>
</dbReference>
<dbReference type="AlphaFoldDB" id="A0AAD2G4P7"/>
<dbReference type="GO" id="GO:0051015">
    <property type="term" value="F:actin filament binding"/>
    <property type="evidence" value="ECO:0007669"/>
    <property type="project" value="TreeGrafter"/>
</dbReference>
<keyword evidence="4" id="KW-1133">Transmembrane helix</keyword>
<comment type="caution">
    <text evidence="5">The sequence shown here is derived from an EMBL/GenBank/DDBJ whole genome shotgun (WGS) entry which is preliminary data.</text>
</comment>
<keyword evidence="2" id="KW-0040">ANK repeat</keyword>
<dbReference type="SUPFAM" id="SSF48403">
    <property type="entry name" value="Ankyrin repeat"/>
    <property type="match status" value="1"/>
</dbReference>
<accession>A0AAD2G4P7</accession>
<dbReference type="PANTHER" id="PTHR24153:SF8">
    <property type="entry name" value="FORKED, ISOFORM F"/>
    <property type="match status" value="1"/>
</dbReference>
<proteinExistence type="predicted"/>
<feature type="compositionally biased region" description="Acidic residues" evidence="3">
    <location>
        <begin position="834"/>
        <end position="845"/>
    </location>
</feature>
<evidence type="ECO:0000256" key="4">
    <source>
        <dbReference type="SAM" id="Phobius"/>
    </source>
</evidence>
<name>A0AAD2G4P7_9STRA</name>
<gene>
    <name evidence="5" type="ORF">CYCCA115_LOCUS19546</name>
</gene>
<dbReference type="PANTHER" id="PTHR24153">
    <property type="entry name" value="ESPIN"/>
    <property type="match status" value="1"/>
</dbReference>
<evidence type="ECO:0000256" key="1">
    <source>
        <dbReference type="ARBA" id="ARBA00022737"/>
    </source>
</evidence>
<feature type="region of interest" description="Disordered" evidence="3">
    <location>
        <begin position="1"/>
        <end position="21"/>
    </location>
</feature>
<evidence type="ECO:0008006" key="7">
    <source>
        <dbReference type="Google" id="ProtNLM"/>
    </source>
</evidence>
<dbReference type="GO" id="GO:0005737">
    <property type="term" value="C:cytoplasm"/>
    <property type="evidence" value="ECO:0007669"/>
    <property type="project" value="TreeGrafter"/>
</dbReference>
<keyword evidence="4" id="KW-0812">Transmembrane</keyword>
<protein>
    <recommendedName>
        <fullName evidence="7">Ion transport domain-containing protein</fullName>
    </recommendedName>
</protein>
<feature type="compositionally biased region" description="Polar residues" evidence="3">
    <location>
        <begin position="1"/>
        <end position="19"/>
    </location>
</feature>
<dbReference type="Proteomes" id="UP001295423">
    <property type="component" value="Unassembled WGS sequence"/>
</dbReference>
<keyword evidence="6" id="KW-1185">Reference proteome</keyword>
<feature type="transmembrane region" description="Helical" evidence="4">
    <location>
        <begin position="563"/>
        <end position="582"/>
    </location>
</feature>
<dbReference type="EMBL" id="CAKOGP040002092">
    <property type="protein sequence ID" value="CAJ1962139.1"/>
    <property type="molecule type" value="Genomic_DNA"/>
</dbReference>
<organism evidence="5 6">
    <name type="scientific">Cylindrotheca closterium</name>
    <dbReference type="NCBI Taxonomy" id="2856"/>
    <lineage>
        <taxon>Eukaryota</taxon>
        <taxon>Sar</taxon>
        <taxon>Stramenopiles</taxon>
        <taxon>Ochrophyta</taxon>
        <taxon>Bacillariophyta</taxon>
        <taxon>Bacillariophyceae</taxon>
        <taxon>Bacillariophycidae</taxon>
        <taxon>Bacillariales</taxon>
        <taxon>Bacillariaceae</taxon>
        <taxon>Cylindrotheca</taxon>
    </lineage>
</organism>
<dbReference type="InterPro" id="IPR002110">
    <property type="entry name" value="Ankyrin_rpt"/>
</dbReference>
<feature type="region of interest" description="Disordered" evidence="3">
    <location>
        <begin position="806"/>
        <end position="845"/>
    </location>
</feature>
<dbReference type="GO" id="GO:0051017">
    <property type="term" value="P:actin filament bundle assembly"/>
    <property type="evidence" value="ECO:0007669"/>
    <property type="project" value="TreeGrafter"/>
</dbReference>
<feature type="transmembrane region" description="Helical" evidence="4">
    <location>
        <begin position="523"/>
        <end position="542"/>
    </location>
</feature>
<feature type="transmembrane region" description="Helical" evidence="4">
    <location>
        <begin position="717"/>
        <end position="741"/>
    </location>
</feature>
<feature type="transmembrane region" description="Helical" evidence="4">
    <location>
        <begin position="456"/>
        <end position="473"/>
    </location>
</feature>
<dbReference type="SMART" id="SM00248">
    <property type="entry name" value="ANK"/>
    <property type="match status" value="6"/>
</dbReference>